<dbReference type="OrthoDB" id="3233140at2759"/>
<dbReference type="EMBL" id="SEOQ01000664">
    <property type="protein sequence ID" value="TFY58706.1"/>
    <property type="molecule type" value="Genomic_DNA"/>
</dbReference>
<sequence length="286" mass="30142">MFCTIPLSKVLLSVLRPGQLVKGGRRSGGDGGSTRTRGGGESRGANHFPSHRRDAASTSNHRLLPPSQLAHPMPPKKVPTTTRRSARQSTLKADAAPPAKKQKTVKPLSGPPVFDLSFGSQESERAPSPAPNPSQSQKQPSLSQKQTQKQQGLLKLTAATLGPAKPDGLQKEKAKDAKGKGKAVRIANRDLAKERPAEAVEGGALAAYDARNAYASRISDVRVEKIVVLGLAGRPSKVAVEGGRVLEWTYTPGVAATGKKEGAASVLTIKDPRVAVAADWEIVIQA</sequence>
<feature type="region of interest" description="Disordered" evidence="1">
    <location>
        <begin position="20"/>
        <end position="181"/>
    </location>
</feature>
<feature type="compositionally biased region" description="Low complexity" evidence="1">
    <location>
        <begin position="133"/>
        <end position="159"/>
    </location>
</feature>
<feature type="compositionally biased region" description="Polar residues" evidence="1">
    <location>
        <begin position="79"/>
        <end position="91"/>
    </location>
</feature>
<feature type="compositionally biased region" description="Basic and acidic residues" evidence="1">
    <location>
        <begin position="168"/>
        <end position="179"/>
    </location>
</feature>
<organism evidence="2 3">
    <name type="scientific">Dentipellis fragilis</name>
    <dbReference type="NCBI Taxonomy" id="205917"/>
    <lineage>
        <taxon>Eukaryota</taxon>
        <taxon>Fungi</taxon>
        <taxon>Dikarya</taxon>
        <taxon>Basidiomycota</taxon>
        <taxon>Agaricomycotina</taxon>
        <taxon>Agaricomycetes</taxon>
        <taxon>Russulales</taxon>
        <taxon>Hericiaceae</taxon>
        <taxon>Dentipellis</taxon>
    </lineage>
</organism>
<evidence type="ECO:0000256" key="1">
    <source>
        <dbReference type="SAM" id="MobiDB-lite"/>
    </source>
</evidence>
<proteinExistence type="predicted"/>
<dbReference type="AlphaFoldDB" id="A0A4Y9Y851"/>
<dbReference type="Proteomes" id="UP000298327">
    <property type="component" value="Unassembled WGS sequence"/>
</dbReference>
<name>A0A4Y9Y851_9AGAM</name>
<gene>
    <name evidence="2" type="ORF">EVG20_g8052</name>
</gene>
<evidence type="ECO:0000313" key="3">
    <source>
        <dbReference type="Proteomes" id="UP000298327"/>
    </source>
</evidence>
<dbReference type="STRING" id="205917.A0A4Y9Y851"/>
<protein>
    <submittedName>
        <fullName evidence="2">Uncharacterized protein</fullName>
    </submittedName>
</protein>
<comment type="caution">
    <text evidence="2">The sequence shown here is derived from an EMBL/GenBank/DDBJ whole genome shotgun (WGS) entry which is preliminary data.</text>
</comment>
<reference evidence="2 3" key="1">
    <citation type="submission" date="2019-02" db="EMBL/GenBank/DDBJ databases">
        <title>Genome sequencing of the rare red list fungi Dentipellis fragilis.</title>
        <authorList>
            <person name="Buettner E."/>
            <person name="Kellner H."/>
        </authorList>
    </citation>
    <scope>NUCLEOTIDE SEQUENCE [LARGE SCALE GENOMIC DNA]</scope>
    <source>
        <strain evidence="2 3">DSM 105465</strain>
    </source>
</reference>
<accession>A0A4Y9Y851</accession>
<keyword evidence="3" id="KW-1185">Reference proteome</keyword>
<evidence type="ECO:0000313" key="2">
    <source>
        <dbReference type="EMBL" id="TFY58706.1"/>
    </source>
</evidence>
<feature type="compositionally biased region" description="Gly residues" evidence="1">
    <location>
        <begin position="29"/>
        <end position="42"/>
    </location>
</feature>